<evidence type="ECO:0000313" key="1">
    <source>
        <dbReference type="EMBL" id="KAK2093078.1"/>
    </source>
</evidence>
<organism evidence="1 2">
    <name type="scientific">Saguinus oedipus</name>
    <name type="common">Cotton-top tamarin</name>
    <name type="synonym">Oedipomidas oedipus</name>
    <dbReference type="NCBI Taxonomy" id="9490"/>
    <lineage>
        <taxon>Eukaryota</taxon>
        <taxon>Metazoa</taxon>
        <taxon>Chordata</taxon>
        <taxon>Craniata</taxon>
        <taxon>Vertebrata</taxon>
        <taxon>Euteleostomi</taxon>
        <taxon>Mammalia</taxon>
        <taxon>Eutheria</taxon>
        <taxon>Euarchontoglires</taxon>
        <taxon>Primates</taxon>
        <taxon>Haplorrhini</taxon>
        <taxon>Platyrrhini</taxon>
        <taxon>Cebidae</taxon>
        <taxon>Callitrichinae</taxon>
        <taxon>Saguinus</taxon>
    </lineage>
</organism>
<accession>A0ABQ9U7Q1</accession>
<reference evidence="1 2" key="1">
    <citation type="submission" date="2023-05" db="EMBL/GenBank/DDBJ databases">
        <title>B98-5 Cell Line De Novo Hybrid Assembly: An Optical Mapping Approach.</title>
        <authorList>
            <person name="Kananen K."/>
            <person name="Auerbach J.A."/>
            <person name="Kautto E."/>
            <person name="Blachly J.S."/>
        </authorList>
    </citation>
    <scope>NUCLEOTIDE SEQUENCE [LARGE SCALE GENOMIC DNA]</scope>
    <source>
        <strain evidence="1">B95-8</strain>
        <tissue evidence="1">Cell line</tissue>
    </source>
</reference>
<comment type="caution">
    <text evidence="1">The sequence shown here is derived from an EMBL/GenBank/DDBJ whole genome shotgun (WGS) entry which is preliminary data.</text>
</comment>
<sequence length="196" mass="20572">MLTPPLLPFSRASSCSSLSPRGSGCGLLLRLLRAWAFRVSVVGQTAQFRCTFRSGGRRGAVGAAWRLVRRPLEVGCLLEDGVDCRLEVAVAPPGGCSPSRAIPGCVAAASSRGGGRDSTELHLLVRCLCSSAAAAWVTIFPAWPDWVSLQAAHPALAAASPFPWQEEAMERPAGIWRGGATAPPAAVRAAEKDARK</sequence>
<proteinExistence type="predicted"/>
<dbReference type="Proteomes" id="UP001266305">
    <property type="component" value="Unassembled WGS sequence"/>
</dbReference>
<protein>
    <submittedName>
        <fullName evidence="1">Uncharacterized protein</fullName>
    </submittedName>
</protein>
<gene>
    <name evidence="1" type="ORF">P7K49_029607</name>
</gene>
<evidence type="ECO:0000313" key="2">
    <source>
        <dbReference type="Proteomes" id="UP001266305"/>
    </source>
</evidence>
<dbReference type="EMBL" id="JASSZA010000015">
    <property type="protein sequence ID" value="KAK2093078.1"/>
    <property type="molecule type" value="Genomic_DNA"/>
</dbReference>
<keyword evidence="2" id="KW-1185">Reference proteome</keyword>
<name>A0ABQ9U7Q1_SAGOE</name>